<dbReference type="EMBL" id="LR797039">
    <property type="protein sequence ID" value="CAB4182495.1"/>
    <property type="molecule type" value="Genomic_DNA"/>
</dbReference>
<evidence type="ECO:0000313" key="3">
    <source>
        <dbReference type="EMBL" id="CAB4177213.1"/>
    </source>
</evidence>
<accession>A0A6J5RYE4</accession>
<evidence type="ECO:0000313" key="9">
    <source>
        <dbReference type="EMBL" id="CAB5238247.1"/>
    </source>
</evidence>
<organism evidence="6">
    <name type="scientific">uncultured Caudovirales phage</name>
    <dbReference type="NCBI Taxonomy" id="2100421"/>
    <lineage>
        <taxon>Viruses</taxon>
        <taxon>Duplodnaviria</taxon>
        <taxon>Heunggongvirae</taxon>
        <taxon>Uroviricota</taxon>
        <taxon>Caudoviricetes</taxon>
        <taxon>Peduoviridae</taxon>
        <taxon>Maltschvirus</taxon>
        <taxon>Maltschvirus maltsch</taxon>
    </lineage>
</organism>
<sequence length="86" mass="9636">MSKAKPIILSVVYADDVLQHMGLGRFSAADENSTFDRWSYGDTLYTIVGSNEFLATIRPNDLSILDCTEFNQKYFAYVGDSLIDLS</sequence>
<gene>
    <name evidence="3" type="ORF">UFOVP1000_30</name>
    <name evidence="4" type="ORF">UFOVP1092_5</name>
    <name evidence="5" type="ORF">UFOVP1152_9</name>
    <name evidence="6" type="ORF">UFOVP1337_46</name>
    <name evidence="7" type="ORF">UFOVP1446_30</name>
    <name evidence="9" type="ORF">UFOVP1537_13</name>
    <name evidence="8" type="ORF">UFOVP1598_44</name>
    <name evidence="1" type="ORF">UFOVP825_31</name>
    <name evidence="2" type="ORF">UFOVP915_13</name>
</gene>
<evidence type="ECO:0000313" key="4">
    <source>
        <dbReference type="EMBL" id="CAB4182495.1"/>
    </source>
</evidence>
<dbReference type="EMBL" id="LR796865">
    <property type="protein sequence ID" value="CAB4171198.1"/>
    <property type="molecule type" value="Genomic_DNA"/>
</dbReference>
<evidence type="ECO:0000313" key="1">
    <source>
        <dbReference type="EMBL" id="CAB4165244.1"/>
    </source>
</evidence>
<dbReference type="EMBL" id="LR796946">
    <property type="protein sequence ID" value="CAB4177213.1"/>
    <property type="molecule type" value="Genomic_DNA"/>
</dbReference>
<evidence type="ECO:0000313" key="7">
    <source>
        <dbReference type="EMBL" id="CAB4212693.1"/>
    </source>
</evidence>
<dbReference type="EMBL" id="LR797383">
    <property type="protein sequence ID" value="CAB4212693.1"/>
    <property type="molecule type" value="Genomic_DNA"/>
</dbReference>
<evidence type="ECO:0000313" key="5">
    <source>
        <dbReference type="EMBL" id="CAB4187341.1"/>
    </source>
</evidence>
<dbReference type="EMBL" id="LR798452">
    <property type="protein sequence ID" value="CAB5238247.1"/>
    <property type="molecule type" value="Genomic_DNA"/>
</dbReference>
<proteinExistence type="predicted"/>
<dbReference type="EMBL" id="LR797286">
    <property type="protein sequence ID" value="CAB4199457.1"/>
    <property type="molecule type" value="Genomic_DNA"/>
</dbReference>
<reference evidence="6" key="1">
    <citation type="submission" date="2020-05" db="EMBL/GenBank/DDBJ databases">
        <authorList>
            <person name="Chiriac C."/>
            <person name="Salcher M."/>
            <person name="Ghai R."/>
            <person name="Kavagutti S V."/>
        </authorList>
    </citation>
    <scope>NUCLEOTIDE SEQUENCE</scope>
</reference>
<protein>
    <submittedName>
        <fullName evidence="6">Uncharacterized protein</fullName>
    </submittedName>
</protein>
<dbReference type="EMBL" id="LR797109">
    <property type="protein sequence ID" value="CAB4187341.1"/>
    <property type="molecule type" value="Genomic_DNA"/>
</dbReference>
<evidence type="ECO:0000313" key="6">
    <source>
        <dbReference type="EMBL" id="CAB4199457.1"/>
    </source>
</evidence>
<evidence type="ECO:0000313" key="8">
    <source>
        <dbReference type="EMBL" id="CAB4218693.1"/>
    </source>
</evidence>
<evidence type="ECO:0000313" key="2">
    <source>
        <dbReference type="EMBL" id="CAB4171198.1"/>
    </source>
</evidence>
<dbReference type="EMBL" id="LR797472">
    <property type="protein sequence ID" value="CAB4218693.1"/>
    <property type="molecule type" value="Genomic_DNA"/>
</dbReference>
<dbReference type="EMBL" id="LR796772">
    <property type="protein sequence ID" value="CAB4165244.1"/>
    <property type="molecule type" value="Genomic_DNA"/>
</dbReference>
<name>A0A6J5RYE4_9CAUD</name>